<dbReference type="GO" id="GO:0032259">
    <property type="term" value="P:methylation"/>
    <property type="evidence" value="ECO:0007669"/>
    <property type="project" value="UniProtKB-KW"/>
</dbReference>
<keyword evidence="3" id="KW-0808">Transferase</keyword>
<dbReference type="CDD" id="cd02440">
    <property type="entry name" value="AdoMet_MTases"/>
    <property type="match status" value="1"/>
</dbReference>
<dbReference type="InterPro" id="IPR003333">
    <property type="entry name" value="CMAS"/>
</dbReference>
<evidence type="ECO:0000256" key="3">
    <source>
        <dbReference type="ARBA" id="ARBA00022679"/>
    </source>
</evidence>
<dbReference type="Proteomes" id="UP000290287">
    <property type="component" value="Unassembled WGS sequence"/>
</dbReference>
<dbReference type="InterPro" id="IPR029063">
    <property type="entry name" value="SAM-dependent_MTases_sf"/>
</dbReference>
<evidence type="ECO:0000256" key="5">
    <source>
        <dbReference type="ARBA" id="ARBA00023098"/>
    </source>
</evidence>
<dbReference type="GO" id="GO:0008168">
    <property type="term" value="F:methyltransferase activity"/>
    <property type="evidence" value="ECO:0007669"/>
    <property type="project" value="UniProtKB-KW"/>
</dbReference>
<comment type="caution">
    <text evidence="6">The sequence shown here is derived from an EMBL/GenBank/DDBJ whole genome shotgun (WGS) entry which is preliminary data.</text>
</comment>
<keyword evidence="7" id="KW-1185">Reference proteome</keyword>
<dbReference type="EMBL" id="PEIB01000033">
    <property type="protein sequence ID" value="RXJ71749.1"/>
    <property type="molecule type" value="Genomic_DNA"/>
</dbReference>
<evidence type="ECO:0000313" key="6">
    <source>
        <dbReference type="EMBL" id="RXJ71749.1"/>
    </source>
</evidence>
<dbReference type="RefSeq" id="WP_129123723.1">
    <property type="nucleotide sequence ID" value="NZ_PEIB01000033.1"/>
</dbReference>
<reference evidence="6 7" key="1">
    <citation type="submission" date="2017-10" db="EMBL/GenBank/DDBJ databases">
        <title>Nyctiphanis sp. nov., isolated from the stomach of the euphausiid Nyctiphanes simplex (Hansen, 1911) in the Gulf of California.</title>
        <authorList>
            <person name="Gomez-Gil B."/>
            <person name="Aguilar-Mendez M."/>
            <person name="Lopez-Cortes A."/>
            <person name="Gomez-Gutierrez J."/>
            <person name="Roque A."/>
            <person name="Lang E."/>
            <person name="Gonzalez-Castillo A."/>
        </authorList>
    </citation>
    <scope>NUCLEOTIDE SEQUENCE [LARGE SCALE GENOMIC DNA]</scope>
    <source>
        <strain evidence="6 7">CAIM 600</strain>
    </source>
</reference>
<protein>
    <submittedName>
        <fullName evidence="6">Cyclopropane-fatty-acyl-phospholipid synthase</fullName>
    </submittedName>
</protein>
<keyword evidence="5" id="KW-0443">Lipid metabolism</keyword>
<evidence type="ECO:0000256" key="1">
    <source>
        <dbReference type="ARBA" id="ARBA00010815"/>
    </source>
</evidence>
<dbReference type="OrthoDB" id="9782855at2"/>
<evidence type="ECO:0000256" key="2">
    <source>
        <dbReference type="ARBA" id="ARBA00022603"/>
    </source>
</evidence>
<proteinExistence type="inferred from homology"/>
<dbReference type="SUPFAM" id="SSF53335">
    <property type="entry name" value="S-adenosyl-L-methionine-dependent methyltransferases"/>
    <property type="match status" value="1"/>
</dbReference>
<dbReference type="GO" id="GO:0008610">
    <property type="term" value="P:lipid biosynthetic process"/>
    <property type="evidence" value="ECO:0007669"/>
    <property type="project" value="InterPro"/>
</dbReference>
<comment type="similarity">
    <text evidence="1">Belongs to the CFA/CMAS family.</text>
</comment>
<dbReference type="PIRSF" id="PIRSF003085">
    <property type="entry name" value="CMAS"/>
    <property type="match status" value="1"/>
</dbReference>
<evidence type="ECO:0000313" key="7">
    <source>
        <dbReference type="Proteomes" id="UP000290287"/>
    </source>
</evidence>
<name>A0A4Q0YRL8_9GAMM</name>
<dbReference type="Gene3D" id="3.40.50.150">
    <property type="entry name" value="Vaccinia Virus protein VP39"/>
    <property type="match status" value="1"/>
</dbReference>
<organism evidence="6 7">
    <name type="scientific">Veronia nyctiphanis</name>
    <dbReference type="NCBI Taxonomy" id="1278244"/>
    <lineage>
        <taxon>Bacteria</taxon>
        <taxon>Pseudomonadati</taxon>
        <taxon>Pseudomonadota</taxon>
        <taxon>Gammaproteobacteria</taxon>
        <taxon>Vibrionales</taxon>
        <taxon>Vibrionaceae</taxon>
        <taxon>Veronia</taxon>
    </lineage>
</organism>
<dbReference type="AlphaFoldDB" id="A0A4Q0YRL8"/>
<accession>A0A4Q0YRL8</accession>
<keyword evidence="4" id="KW-0949">S-adenosyl-L-methionine</keyword>
<evidence type="ECO:0000256" key="4">
    <source>
        <dbReference type="ARBA" id="ARBA00022691"/>
    </source>
</evidence>
<dbReference type="Pfam" id="PF02353">
    <property type="entry name" value="CMAS"/>
    <property type="match status" value="1"/>
</dbReference>
<dbReference type="PANTHER" id="PTHR43667">
    <property type="entry name" value="CYCLOPROPANE-FATTY-ACYL-PHOSPHOLIPID SYNTHASE"/>
    <property type="match status" value="1"/>
</dbReference>
<dbReference type="PANTHER" id="PTHR43667:SF1">
    <property type="entry name" value="CYCLOPROPANE-FATTY-ACYL-PHOSPHOLIPID SYNTHASE"/>
    <property type="match status" value="1"/>
</dbReference>
<keyword evidence="2" id="KW-0489">Methyltransferase</keyword>
<sequence length="290" mass="34036">MNHVTEKFGASQEAISHHYDLSNAFYELFLDRHMLYSAALFRHDNESLEEGQINKVDYHIENIALQSPCQVLDIGCGWGTVLSRLSALGHKTTGLTLSKEQQKYVNRMALPHCDVRLENWQDFTPREKFDGIISIGAFEHFAKLEDTQEEKRTAYKHFFTRCRERFLKPNGKLSLQTFAYGNHVDRQQAKQKASTQFLSDEIFRETDPPHLTDIFAASRGEFEIVSFRNDRFDYARTLKFWLRNLKSRRNEAIQLVGEQQYANFVQYLQYSYIGFQTGNLDLYRFEMRAL</sequence>
<dbReference type="InterPro" id="IPR050723">
    <property type="entry name" value="CFA/CMAS"/>
</dbReference>
<gene>
    <name evidence="6" type="ORF">CS022_20100</name>
</gene>